<dbReference type="PROSITE" id="PS50088">
    <property type="entry name" value="ANK_REPEAT"/>
    <property type="match status" value="5"/>
</dbReference>
<dbReference type="Gene3D" id="1.25.40.20">
    <property type="entry name" value="Ankyrin repeat-containing domain"/>
    <property type="match status" value="1"/>
</dbReference>
<dbReference type="EC" id="2.3.1.225" evidence="12"/>
<proteinExistence type="inferred from homology"/>
<feature type="transmembrane region" description="Helical" evidence="12">
    <location>
        <begin position="341"/>
        <end position="370"/>
    </location>
</feature>
<dbReference type="PANTHER" id="PTHR24161">
    <property type="entry name" value="ANK_REP_REGION DOMAIN-CONTAINING PROTEIN-RELATED"/>
    <property type="match status" value="1"/>
</dbReference>
<evidence type="ECO:0000256" key="6">
    <source>
        <dbReference type="ARBA" id="ARBA00022989"/>
    </source>
</evidence>
<evidence type="ECO:0000256" key="7">
    <source>
        <dbReference type="ARBA" id="ARBA00023034"/>
    </source>
</evidence>
<keyword evidence="12" id="KW-0808">Transferase</keyword>
<evidence type="ECO:0000256" key="2">
    <source>
        <dbReference type="ARBA" id="ARBA00004653"/>
    </source>
</evidence>
<evidence type="ECO:0000256" key="9">
    <source>
        <dbReference type="ARBA" id="ARBA00023136"/>
    </source>
</evidence>
<dbReference type="Pfam" id="PF12796">
    <property type="entry name" value="Ank_2"/>
    <property type="match status" value="2"/>
</dbReference>
<evidence type="ECO:0000256" key="5">
    <source>
        <dbReference type="ARBA" id="ARBA00022737"/>
    </source>
</evidence>
<keyword evidence="6 12" id="KW-1133">Transmembrane helix</keyword>
<reference evidence="15" key="2">
    <citation type="submission" date="2025-09" db="UniProtKB">
        <authorList>
            <consortium name="Ensembl"/>
        </authorList>
    </citation>
    <scope>IDENTIFICATION</scope>
</reference>
<feature type="repeat" description="ANK" evidence="11">
    <location>
        <begin position="134"/>
        <end position="166"/>
    </location>
</feature>
<dbReference type="Bgee" id="ENSNBRG00000017600">
    <property type="expression patterns" value="Expressed in liver and 9 other cell types or tissues"/>
</dbReference>
<evidence type="ECO:0000259" key="14">
    <source>
        <dbReference type="Pfam" id="PF01529"/>
    </source>
</evidence>
<keyword evidence="16" id="KW-1185">Reference proteome</keyword>
<feature type="repeat" description="ANK" evidence="11">
    <location>
        <begin position="100"/>
        <end position="132"/>
    </location>
</feature>
<dbReference type="GeneTree" id="ENSGT00530000063074"/>
<dbReference type="InterPro" id="IPR002110">
    <property type="entry name" value="Ankyrin_rpt"/>
</dbReference>
<evidence type="ECO:0000313" key="15">
    <source>
        <dbReference type="Ensembl" id="ENSNBRP00000023216.1"/>
    </source>
</evidence>
<dbReference type="PROSITE" id="PS50216">
    <property type="entry name" value="DHHC"/>
    <property type="match status" value="1"/>
</dbReference>
<evidence type="ECO:0000256" key="4">
    <source>
        <dbReference type="ARBA" id="ARBA00022692"/>
    </source>
</evidence>
<feature type="domain" description="Palmitoyltransferase DHHC" evidence="14">
    <location>
        <begin position="435"/>
        <end position="565"/>
    </location>
</feature>
<keyword evidence="5" id="KW-0677">Repeat</keyword>
<comment type="catalytic activity">
    <reaction evidence="12">
        <text>L-cysteinyl-[protein] + hexadecanoyl-CoA = S-hexadecanoyl-L-cysteinyl-[protein] + CoA</text>
        <dbReference type="Rhea" id="RHEA:36683"/>
        <dbReference type="Rhea" id="RHEA-COMP:10131"/>
        <dbReference type="Rhea" id="RHEA-COMP:11032"/>
        <dbReference type="ChEBI" id="CHEBI:29950"/>
        <dbReference type="ChEBI" id="CHEBI:57287"/>
        <dbReference type="ChEBI" id="CHEBI:57379"/>
        <dbReference type="ChEBI" id="CHEBI:74151"/>
        <dbReference type="EC" id="2.3.1.225"/>
    </reaction>
</comment>
<dbReference type="GO" id="GO:0000139">
    <property type="term" value="C:Golgi membrane"/>
    <property type="evidence" value="ECO:0007669"/>
    <property type="project" value="UniProtKB-SubCell"/>
</dbReference>
<keyword evidence="10" id="KW-0968">Cytoplasmic vesicle</keyword>
<feature type="repeat" description="ANK" evidence="11">
    <location>
        <begin position="167"/>
        <end position="199"/>
    </location>
</feature>
<evidence type="ECO:0000256" key="11">
    <source>
        <dbReference type="PROSITE-ProRule" id="PRU00023"/>
    </source>
</evidence>
<feature type="compositionally biased region" description="Basic residues" evidence="13">
    <location>
        <begin position="14"/>
        <end position="24"/>
    </location>
</feature>
<dbReference type="AlphaFoldDB" id="A0A3Q4HMD8"/>
<sequence length="629" mass="70678">MLQDHSHMHDSCHHGHQGHSHSHGPRPAGFGGMVNPFMPGFYGQFGKTADLTDIREQPKKRSHMDDSSSWDIVKASQFGILERCKELVEAGYDVRQPDKENVTLLHWAAINNRLELVKYYISKGAIVDQLGGDLNSTPLHWAIRQGHLPMVIQLMRYGADPSVADGEGYRALHLAILFQHMAIAAYLIAKGQEVDGPDCNGQTPLMLAAQKIIGPEPTNFLIKNNASVSAVDKVNRNTPLHCAVLAGNVDAAHILLEAGASVEAENINGHTPIDLAHQVHSPLLMHMLNQVKRERLRSNSRCLRVVNRYRVFLQFLLCTALFGGVGAIVDMNSESWLLKGILLACVIGVINLATSLMASIFWMLVTWCLWFIKSVPDEKHNATVQVLFTLNATALLYYYLRTCRTDPGFIRATEEEKKMNVLVLAEAGCLDPRILCTSCMIKKPMRANHCFSCDACVAKQDHHSIWTNSCIGARNHHYFILFLFSLVLMGAWMLYGCVMYWSAHCMLHYEQQGLWGTFSGLIGCSPWLLCIFVLVVYHTSWSTLTLLLQLYQIAFLGLTTVERTNLTHRQRKLGQPVSLRQNPFNLGVVRNLVSFFQLRCCGLFKPVIIDWTQQFQPGHQHVFGHTDMV</sequence>
<feature type="transmembrane region" description="Helical" evidence="12">
    <location>
        <begin position="382"/>
        <end position="400"/>
    </location>
</feature>
<feature type="transmembrane region" description="Helical" evidence="12">
    <location>
        <begin position="478"/>
        <end position="501"/>
    </location>
</feature>
<dbReference type="Pfam" id="PF01529">
    <property type="entry name" value="DHHC"/>
    <property type="match status" value="1"/>
</dbReference>
<dbReference type="SUPFAM" id="SSF48403">
    <property type="entry name" value="Ankyrin repeat"/>
    <property type="match status" value="1"/>
</dbReference>
<dbReference type="GO" id="GO:0019706">
    <property type="term" value="F:protein-cysteine S-palmitoyltransferase activity"/>
    <property type="evidence" value="ECO:0007669"/>
    <property type="project" value="UniProtKB-EC"/>
</dbReference>
<feature type="repeat" description="ANK" evidence="11">
    <location>
        <begin position="200"/>
        <end position="233"/>
    </location>
</feature>
<feature type="region of interest" description="Disordered" evidence="13">
    <location>
        <begin position="1"/>
        <end position="29"/>
    </location>
</feature>
<keyword evidence="9 12" id="KW-0472">Membrane</keyword>
<evidence type="ECO:0000256" key="13">
    <source>
        <dbReference type="SAM" id="MobiDB-lite"/>
    </source>
</evidence>
<feature type="compositionally biased region" description="Basic and acidic residues" evidence="13">
    <location>
        <begin position="1"/>
        <end position="13"/>
    </location>
</feature>
<protein>
    <recommendedName>
        <fullName evidence="12">Palmitoyltransferase</fullName>
        <ecNumber evidence="12">2.3.1.225</ecNumber>
    </recommendedName>
</protein>
<keyword evidence="4 12" id="KW-0812">Transmembrane</keyword>
<dbReference type="SMART" id="SM00248">
    <property type="entry name" value="ANK"/>
    <property type="match status" value="5"/>
</dbReference>
<dbReference type="InterPro" id="IPR001594">
    <property type="entry name" value="Palmitoyltrfase_DHHC"/>
</dbReference>
<dbReference type="InterPro" id="IPR036770">
    <property type="entry name" value="Ankyrin_rpt-contain_sf"/>
</dbReference>
<comment type="domain">
    <text evidence="12">The DHHC domain is required for palmitoyltransferase activity.</text>
</comment>
<comment type="subcellular location">
    <subcellularLocation>
        <location evidence="1">Cytoplasmic vesicle membrane</location>
        <topology evidence="1">Multi-pass membrane protein</topology>
    </subcellularLocation>
    <subcellularLocation>
        <location evidence="2">Golgi apparatus membrane</location>
        <topology evidence="2">Multi-pass membrane protein</topology>
    </subcellularLocation>
</comment>
<evidence type="ECO:0000256" key="8">
    <source>
        <dbReference type="ARBA" id="ARBA00023043"/>
    </source>
</evidence>
<dbReference type="Ensembl" id="ENSNBRT00000023826.1">
    <property type="protein sequence ID" value="ENSNBRP00000023216.1"/>
    <property type="gene ID" value="ENSNBRG00000017600.1"/>
</dbReference>
<comment type="similarity">
    <text evidence="3">Belongs to the DHHC palmitoyltransferase family. AKR/ZDHHC17 subfamily.</text>
</comment>
<organism evidence="15 16">
    <name type="scientific">Neolamprologus brichardi</name>
    <name type="common">Fairy cichlid</name>
    <name type="synonym">Lamprologus brichardi</name>
    <dbReference type="NCBI Taxonomy" id="32507"/>
    <lineage>
        <taxon>Eukaryota</taxon>
        <taxon>Metazoa</taxon>
        <taxon>Chordata</taxon>
        <taxon>Craniata</taxon>
        <taxon>Vertebrata</taxon>
        <taxon>Euteleostomi</taxon>
        <taxon>Actinopterygii</taxon>
        <taxon>Neopterygii</taxon>
        <taxon>Teleostei</taxon>
        <taxon>Neoteleostei</taxon>
        <taxon>Acanthomorphata</taxon>
        <taxon>Ovalentaria</taxon>
        <taxon>Cichlomorphae</taxon>
        <taxon>Cichliformes</taxon>
        <taxon>Cichlidae</taxon>
        <taxon>African cichlids</taxon>
        <taxon>Pseudocrenilabrinae</taxon>
        <taxon>Lamprologini</taxon>
        <taxon>Neolamprologus</taxon>
    </lineage>
</organism>
<keyword evidence="8 11" id="KW-0040">ANK repeat</keyword>
<dbReference type="GO" id="GO:0030659">
    <property type="term" value="C:cytoplasmic vesicle membrane"/>
    <property type="evidence" value="ECO:0007669"/>
    <property type="project" value="UniProtKB-SubCell"/>
</dbReference>
<evidence type="ECO:0000256" key="1">
    <source>
        <dbReference type="ARBA" id="ARBA00004439"/>
    </source>
</evidence>
<accession>A0A3Q4HMD8</accession>
<dbReference type="PROSITE" id="PS50297">
    <property type="entry name" value="ANK_REP_REGION"/>
    <property type="match status" value="4"/>
</dbReference>
<evidence type="ECO:0000256" key="10">
    <source>
        <dbReference type="ARBA" id="ARBA00023329"/>
    </source>
</evidence>
<dbReference type="PANTHER" id="PTHR24161:SF16">
    <property type="entry name" value="PALMITOYLTRANSFERASE ZDHHC13"/>
    <property type="match status" value="1"/>
</dbReference>
<evidence type="ECO:0000313" key="16">
    <source>
        <dbReference type="Proteomes" id="UP000261580"/>
    </source>
</evidence>
<feature type="transmembrane region" description="Helical" evidence="12">
    <location>
        <begin position="513"/>
        <end position="537"/>
    </location>
</feature>
<feature type="repeat" description="ANK" evidence="11">
    <location>
        <begin position="235"/>
        <end position="267"/>
    </location>
</feature>
<name>A0A3Q4HMD8_NEOBR</name>
<evidence type="ECO:0000256" key="12">
    <source>
        <dbReference type="RuleBase" id="RU079119"/>
    </source>
</evidence>
<feature type="transmembrane region" description="Helical" evidence="12">
    <location>
        <begin position="311"/>
        <end position="329"/>
    </location>
</feature>
<dbReference type="Proteomes" id="UP000261580">
    <property type="component" value="Unassembled WGS sequence"/>
</dbReference>
<evidence type="ECO:0000256" key="3">
    <source>
        <dbReference type="ARBA" id="ARBA00010104"/>
    </source>
</evidence>
<keyword evidence="12" id="KW-0012">Acyltransferase</keyword>
<reference evidence="15" key="1">
    <citation type="submission" date="2025-08" db="UniProtKB">
        <authorList>
            <consortium name="Ensembl"/>
        </authorList>
    </citation>
    <scope>IDENTIFICATION</scope>
</reference>
<keyword evidence="7" id="KW-0333">Golgi apparatus</keyword>